<organism evidence="2 3">
    <name type="scientific">Vibrio tapetis subsp. tapetis</name>
    <dbReference type="NCBI Taxonomy" id="1671868"/>
    <lineage>
        <taxon>Bacteria</taxon>
        <taxon>Pseudomonadati</taxon>
        <taxon>Pseudomonadota</taxon>
        <taxon>Gammaproteobacteria</taxon>
        <taxon>Vibrionales</taxon>
        <taxon>Vibrionaceae</taxon>
        <taxon>Vibrio</taxon>
    </lineage>
</organism>
<dbReference type="KEGG" id="vta:B0513"/>
<dbReference type="AlphaFoldDB" id="A0A2N8ZJM8"/>
<dbReference type="RefSeq" id="WP_102524447.1">
    <property type="nucleotide sequence ID" value="NZ_LT960612.1"/>
</dbReference>
<evidence type="ECO:0000313" key="2">
    <source>
        <dbReference type="EMBL" id="SON52124.1"/>
    </source>
</evidence>
<evidence type="ECO:0008006" key="4">
    <source>
        <dbReference type="Google" id="ProtNLM"/>
    </source>
</evidence>
<evidence type="ECO:0000256" key="1">
    <source>
        <dbReference type="SAM" id="SignalP"/>
    </source>
</evidence>
<name>A0A2N8ZJM8_9VIBR</name>
<proteinExistence type="predicted"/>
<feature type="chain" id="PRO_5014918925" description="Glycine zipper domain-containing protein" evidence="1">
    <location>
        <begin position="20"/>
        <end position="106"/>
    </location>
</feature>
<keyword evidence="1" id="KW-0732">Signal</keyword>
<dbReference type="EMBL" id="LT960612">
    <property type="protein sequence ID" value="SON52124.1"/>
    <property type="molecule type" value="Genomic_DNA"/>
</dbReference>
<sequence>MMKKSLIALLAIFSANTFALCESGNSITDAVEGAVVGGVVGAVVGDAGAGAAIGATAGVIDGAYADVECEEAIGDHLVADAIEDEYERELVEDAIIEDAIIEDALY</sequence>
<reference evidence="2 3" key="1">
    <citation type="submission" date="2017-10" db="EMBL/GenBank/DDBJ databases">
        <authorList>
            <person name="Banno H."/>
            <person name="Chua N.-H."/>
        </authorList>
    </citation>
    <scope>NUCLEOTIDE SEQUENCE [LARGE SCALE GENOMIC DNA]</scope>
    <source>
        <strain evidence="2">Vibrio tapetis CECT4600</strain>
    </source>
</reference>
<dbReference type="Proteomes" id="UP000235828">
    <property type="component" value="Chromosome B"/>
</dbReference>
<protein>
    <recommendedName>
        <fullName evidence="4">Glycine zipper domain-containing protein</fullName>
    </recommendedName>
</protein>
<feature type="signal peptide" evidence="1">
    <location>
        <begin position="1"/>
        <end position="19"/>
    </location>
</feature>
<gene>
    <name evidence="2" type="ORF">VTAP4600_B0513</name>
</gene>
<evidence type="ECO:0000313" key="3">
    <source>
        <dbReference type="Proteomes" id="UP000235828"/>
    </source>
</evidence>
<accession>A0A2N8ZJM8</accession>
<keyword evidence="3" id="KW-1185">Reference proteome</keyword>